<accession>A0A2T2P299</accession>
<evidence type="ECO:0000313" key="1">
    <source>
        <dbReference type="EMBL" id="PSN71805.1"/>
    </source>
</evidence>
<sequence length="208" mass="22079">MLDAGCMDGGDGGEGLVAVSEEHQITVSPRDPRAWKALQTIQRRHMEPPTSAVQTGNDVRVPLPWNLTISSRRRACLFSLSSLSLPNQPLANSQSHAQAPLATPYRNTSTAVEHVAWFLLMAFRTRAIARLAHAVAVGAALSHGSFPGVAPPAALLTTQAAVSSLSDFVSSLCFLLLRTAADRKTPVSRARIGCLIYAPDIDPGPAPP</sequence>
<protein>
    <submittedName>
        <fullName evidence="1">Uncharacterized protein</fullName>
    </submittedName>
</protein>
<keyword evidence="2" id="KW-1185">Reference proteome</keyword>
<organism evidence="1 2">
    <name type="scientific">Corynespora cassiicola Philippines</name>
    <dbReference type="NCBI Taxonomy" id="1448308"/>
    <lineage>
        <taxon>Eukaryota</taxon>
        <taxon>Fungi</taxon>
        <taxon>Dikarya</taxon>
        <taxon>Ascomycota</taxon>
        <taxon>Pezizomycotina</taxon>
        <taxon>Dothideomycetes</taxon>
        <taxon>Pleosporomycetidae</taxon>
        <taxon>Pleosporales</taxon>
        <taxon>Corynesporascaceae</taxon>
        <taxon>Corynespora</taxon>
    </lineage>
</organism>
<dbReference type="Proteomes" id="UP000240883">
    <property type="component" value="Unassembled WGS sequence"/>
</dbReference>
<name>A0A2T2P299_CORCC</name>
<gene>
    <name evidence="1" type="ORF">BS50DRAFT_629931</name>
</gene>
<proteinExistence type="predicted"/>
<evidence type="ECO:0000313" key="2">
    <source>
        <dbReference type="Proteomes" id="UP000240883"/>
    </source>
</evidence>
<reference evidence="1 2" key="1">
    <citation type="journal article" date="2018" name="Front. Microbiol.">
        <title>Genome-Wide Analysis of Corynespora cassiicola Leaf Fall Disease Putative Effectors.</title>
        <authorList>
            <person name="Lopez D."/>
            <person name="Ribeiro S."/>
            <person name="Label P."/>
            <person name="Fumanal B."/>
            <person name="Venisse J.S."/>
            <person name="Kohler A."/>
            <person name="de Oliveira R.R."/>
            <person name="Labutti K."/>
            <person name="Lipzen A."/>
            <person name="Lail K."/>
            <person name="Bauer D."/>
            <person name="Ohm R.A."/>
            <person name="Barry K.W."/>
            <person name="Spatafora J."/>
            <person name="Grigoriev I.V."/>
            <person name="Martin F.M."/>
            <person name="Pujade-Renaud V."/>
        </authorList>
    </citation>
    <scope>NUCLEOTIDE SEQUENCE [LARGE SCALE GENOMIC DNA]</scope>
    <source>
        <strain evidence="1 2">Philippines</strain>
    </source>
</reference>
<dbReference type="EMBL" id="KZ678130">
    <property type="protein sequence ID" value="PSN71805.1"/>
    <property type="molecule type" value="Genomic_DNA"/>
</dbReference>
<dbReference type="AlphaFoldDB" id="A0A2T2P299"/>